<evidence type="ECO:0000313" key="4">
    <source>
        <dbReference type="RefSeq" id="XP_008562448.1"/>
    </source>
</evidence>
<dbReference type="Pfam" id="PF14694">
    <property type="entry name" value="LINES_N"/>
    <property type="match status" value="1"/>
</dbReference>
<evidence type="ECO:0000259" key="1">
    <source>
        <dbReference type="Pfam" id="PF14694"/>
    </source>
</evidence>
<dbReference type="InterPro" id="IPR032794">
    <property type="entry name" value="LINES_N"/>
</dbReference>
<dbReference type="Proteomes" id="UP000694923">
    <property type="component" value="Unplaced"/>
</dbReference>
<proteinExistence type="predicted"/>
<protein>
    <submittedName>
        <fullName evidence="4">Protein Lines homolog</fullName>
    </submittedName>
</protein>
<feature type="domain" description="Protein Lines N-terminal" evidence="1">
    <location>
        <begin position="1"/>
        <end position="42"/>
    </location>
</feature>
<evidence type="ECO:0000313" key="3">
    <source>
        <dbReference type="Proteomes" id="UP000694923"/>
    </source>
</evidence>
<feature type="domain" description="Protein Lines C-terminal" evidence="2">
    <location>
        <begin position="209"/>
        <end position="245"/>
    </location>
</feature>
<keyword evidence="3" id="KW-1185">Reference proteome</keyword>
<evidence type="ECO:0000259" key="2">
    <source>
        <dbReference type="Pfam" id="PF14695"/>
    </source>
</evidence>
<accession>A0ABM0Q257</accession>
<name>A0ABM0Q257_GALVR</name>
<dbReference type="PANTHER" id="PTHR16057:SF1">
    <property type="entry name" value="PROTEIN LINES HOMOLOG 1"/>
    <property type="match status" value="1"/>
</dbReference>
<gene>
    <name evidence="4" type="primary">LOC103582706</name>
</gene>
<dbReference type="GeneID" id="103582706"/>
<feature type="non-terminal residue" evidence="4">
    <location>
        <position position="1"/>
    </location>
</feature>
<dbReference type="InterPro" id="IPR024875">
    <property type="entry name" value="Protein_Lines"/>
</dbReference>
<dbReference type="InterPro" id="IPR029415">
    <property type="entry name" value="Lines_C"/>
</dbReference>
<reference evidence="4" key="1">
    <citation type="submission" date="2025-08" db="UniProtKB">
        <authorList>
            <consortium name="RefSeq"/>
        </authorList>
    </citation>
    <scope>IDENTIFICATION</scope>
</reference>
<dbReference type="PANTHER" id="PTHR16057">
    <property type="entry name" value="WINS1, 2 PROTEIN"/>
    <property type="match status" value="1"/>
</dbReference>
<sequence>NIGFDSTVLLDFLISSETCFLEYFVRFLKLLQKDWNNFFTICKYFDATESKCGINICNCVPSLIQDRSANQTTPHRLTALDSHINASSWVSWASEPLNQVMMSKKTHSIGAHSLSSFHASQSLVDYDSSDDSEVESTDQCLANSKQTSLQQETVKKIQDTAGTSRDEKELILEPQSGSLVPKESNTPYSIDCEVTPHDNVSDVGIFYRVVKCLEELQGAIYRLQKKNLFPYNPAALLKLLKHIEAIYNKSMNPL</sequence>
<organism evidence="3 4">
    <name type="scientific">Galeopterus variegatus</name>
    <name type="common">Malayan flying lemur</name>
    <name type="synonym">Cynocephalus variegatus</name>
    <dbReference type="NCBI Taxonomy" id="482537"/>
    <lineage>
        <taxon>Eukaryota</taxon>
        <taxon>Metazoa</taxon>
        <taxon>Chordata</taxon>
        <taxon>Craniata</taxon>
        <taxon>Vertebrata</taxon>
        <taxon>Euteleostomi</taxon>
        <taxon>Mammalia</taxon>
        <taxon>Eutheria</taxon>
        <taxon>Euarchontoglires</taxon>
        <taxon>Dermoptera</taxon>
        <taxon>Cynocephalidae</taxon>
        <taxon>Galeopterus</taxon>
    </lineage>
</organism>
<dbReference type="Pfam" id="PF14695">
    <property type="entry name" value="LINES_C"/>
    <property type="match status" value="1"/>
</dbReference>
<dbReference type="RefSeq" id="XP_008562448.1">
    <property type="nucleotide sequence ID" value="XM_008564226.1"/>
</dbReference>